<accession>A0ABY8SSM8</accession>
<protein>
    <recommendedName>
        <fullName evidence="4">DUF2946 domain-containing protein</fullName>
    </recommendedName>
</protein>
<evidence type="ECO:0000313" key="2">
    <source>
        <dbReference type="EMBL" id="WHS65913.1"/>
    </source>
</evidence>
<dbReference type="RefSeq" id="WP_283487006.1">
    <property type="nucleotide sequence ID" value="NZ_CP125947.1"/>
</dbReference>
<dbReference type="InterPro" id="IPR021333">
    <property type="entry name" value="DUF2946"/>
</dbReference>
<feature type="chain" id="PRO_5047391702" description="DUF2946 domain-containing protein" evidence="1">
    <location>
        <begin position="36"/>
        <end position="121"/>
    </location>
</feature>
<dbReference type="EMBL" id="CP125947">
    <property type="protein sequence ID" value="WHS65913.1"/>
    <property type="molecule type" value="Genomic_DNA"/>
</dbReference>
<keyword evidence="1" id="KW-0732">Signal</keyword>
<evidence type="ECO:0008006" key="4">
    <source>
        <dbReference type="Google" id="ProtNLM"/>
    </source>
</evidence>
<evidence type="ECO:0000313" key="3">
    <source>
        <dbReference type="Proteomes" id="UP001240697"/>
    </source>
</evidence>
<name>A0ABY8SSM8_9BURK</name>
<evidence type="ECO:0000256" key="1">
    <source>
        <dbReference type="SAM" id="SignalP"/>
    </source>
</evidence>
<organism evidence="2 3">
    <name type="scientific">Comamonas resistens</name>
    <dbReference type="NCBI Taxonomy" id="3046670"/>
    <lineage>
        <taxon>Bacteria</taxon>
        <taxon>Pseudomonadati</taxon>
        <taxon>Pseudomonadota</taxon>
        <taxon>Betaproteobacteria</taxon>
        <taxon>Burkholderiales</taxon>
        <taxon>Comamonadaceae</taxon>
        <taxon>Comamonas</taxon>
    </lineage>
</organism>
<dbReference type="Proteomes" id="UP001240697">
    <property type="component" value="Chromosome"/>
</dbReference>
<feature type="signal peptide" evidence="1">
    <location>
        <begin position="1"/>
        <end position="35"/>
    </location>
</feature>
<proteinExistence type="predicted"/>
<keyword evidence="3" id="KW-1185">Reference proteome</keyword>
<sequence length="121" mass="12719">MLWRALQHRTLSARCLLAAWLCVLLTTVAAPFAQAQLPAGWEPVCSATGSAFRVPGPVAADEAVPQAHGLDCALCLPMLAPPPARQIDAGLRPQTAVLPERGQGLLQAFISTLPPVRAPPL</sequence>
<dbReference type="Pfam" id="PF11162">
    <property type="entry name" value="DUF2946"/>
    <property type="match status" value="1"/>
</dbReference>
<gene>
    <name evidence="2" type="ORF">QMY55_01780</name>
</gene>
<reference evidence="2 3" key="1">
    <citation type="submission" date="2023-05" db="EMBL/GenBank/DDBJ databases">
        <authorList>
            <person name="Yin Y."/>
            <person name="Lu Z."/>
        </authorList>
    </citation>
    <scope>NUCLEOTIDE SEQUENCE [LARGE SCALE GENOMIC DNA]</scope>
    <source>
        <strain evidence="2 3">ZM22</strain>
    </source>
</reference>